<accession>A0A9P8MPC7</accession>
<dbReference type="OrthoDB" id="5057127at2759"/>
<dbReference type="EMBL" id="JAIZPD010000013">
    <property type="protein sequence ID" value="KAH0959243.1"/>
    <property type="molecule type" value="Genomic_DNA"/>
</dbReference>
<gene>
    <name evidence="1" type="ORF">HRG_09704</name>
</gene>
<dbReference type="AlphaFoldDB" id="A0A9P8MPC7"/>
<reference evidence="1" key="1">
    <citation type="submission" date="2021-09" db="EMBL/GenBank/DDBJ databases">
        <title>A high-quality genome of the endoparasitic fungus Hirsutella rhossiliensis with a comparison of Hirsutella genomes reveals transposable elements contributing to genome size variation.</title>
        <authorList>
            <person name="Lin R."/>
            <person name="Jiao Y."/>
            <person name="Sun X."/>
            <person name="Ling J."/>
            <person name="Xie B."/>
            <person name="Cheng X."/>
        </authorList>
    </citation>
    <scope>NUCLEOTIDE SEQUENCE</scope>
    <source>
        <strain evidence="1">HR02</strain>
    </source>
</reference>
<protein>
    <submittedName>
        <fullName evidence="1">Uncharacterized protein</fullName>
    </submittedName>
</protein>
<organism evidence="1 2">
    <name type="scientific">Hirsutella rhossiliensis</name>
    <dbReference type="NCBI Taxonomy" id="111463"/>
    <lineage>
        <taxon>Eukaryota</taxon>
        <taxon>Fungi</taxon>
        <taxon>Dikarya</taxon>
        <taxon>Ascomycota</taxon>
        <taxon>Pezizomycotina</taxon>
        <taxon>Sordariomycetes</taxon>
        <taxon>Hypocreomycetidae</taxon>
        <taxon>Hypocreales</taxon>
        <taxon>Ophiocordycipitaceae</taxon>
        <taxon>Hirsutella</taxon>
    </lineage>
</organism>
<name>A0A9P8MPC7_9HYPO</name>
<dbReference type="GeneID" id="68358833"/>
<dbReference type="RefSeq" id="XP_044716756.1">
    <property type="nucleotide sequence ID" value="XM_044868175.1"/>
</dbReference>
<evidence type="ECO:0000313" key="2">
    <source>
        <dbReference type="Proteomes" id="UP000824596"/>
    </source>
</evidence>
<keyword evidence="2" id="KW-1185">Reference proteome</keyword>
<evidence type="ECO:0000313" key="1">
    <source>
        <dbReference type="EMBL" id="KAH0959243.1"/>
    </source>
</evidence>
<dbReference type="Proteomes" id="UP000824596">
    <property type="component" value="Unassembled WGS sequence"/>
</dbReference>
<comment type="caution">
    <text evidence="1">The sequence shown here is derived from an EMBL/GenBank/DDBJ whole genome shotgun (WGS) entry which is preliminary data.</text>
</comment>
<proteinExistence type="predicted"/>
<sequence length="386" mass="43681">MSVQRKDAFTKATVLDGCLSRWRENFRKIRPPQDSYQERVNFAEHRLQSLWRDIPSHPSPDQLCSIRETTLAIGGELKELELNREAFIELEKVAHDEKMQALLQSLCDDVVRTLGPTVVHRSLQEHDLDEAIPLQPPSPVQNAFLEEDAADGPGLEISRKRNHDTPAAGEIRKRARTEIQPSAMDEGSAAFRDVFPKDKVSPGKPTIVEYPPISGKWFILQCGEHGIAFKTITGAAKHNSTILRARMHRMMNTDIPEAVLAEQQPKKKAILRPPPPVTDQKLKRAAVLCDQNMVSLIQFPESPVAWVAAEYLDKFDPHGSKSKLFRMSNMYGTFFKNVPSRNQRELQPSVQTNAKVRVLKSMKDTTMGNMLTKRLKDAIITTLFPY</sequence>